<reference evidence="2 3" key="1">
    <citation type="submission" date="2022-01" db="EMBL/GenBank/DDBJ databases">
        <authorList>
            <person name="Xiong W."/>
            <person name="Schranz E."/>
        </authorList>
    </citation>
    <scope>NUCLEOTIDE SEQUENCE [LARGE SCALE GENOMIC DNA]</scope>
</reference>
<feature type="region of interest" description="Disordered" evidence="1">
    <location>
        <begin position="18"/>
        <end position="131"/>
    </location>
</feature>
<evidence type="ECO:0000313" key="3">
    <source>
        <dbReference type="Proteomes" id="UP001157418"/>
    </source>
</evidence>
<gene>
    <name evidence="2" type="ORF">LVIROSA_LOCUS39392</name>
</gene>
<keyword evidence="3" id="KW-1185">Reference proteome</keyword>
<feature type="compositionally biased region" description="Basic and acidic residues" evidence="1">
    <location>
        <begin position="81"/>
        <end position="107"/>
    </location>
</feature>
<sequence>MKDKRLTSVVNDFDTFTTTPESTKVNDDEDYGNDFLNDHENVKDDDQGKCGGTEGGGNRTHENHIGKNDIEGKVNGAEGDVNDHAYEDHIGKNNDFLNGKDDDKSDDVMMGNFGNEDDEQGNGSGCNDEEDMNLSSIIENVTKSAGLIDSQEGTENLVDGCINQKLVEDDVNDNLTGFEKNEFDDEKKKEDELTDPILFKGCAEVLVEISKAKKDGKGVVEGEGVKVDSDLGKAIEDYSNKSKDGGN</sequence>
<dbReference type="Proteomes" id="UP001157418">
    <property type="component" value="Unassembled WGS sequence"/>
</dbReference>
<feature type="compositionally biased region" description="Gly residues" evidence="1">
    <location>
        <begin position="49"/>
        <end position="58"/>
    </location>
</feature>
<accession>A0AAU9PX93</accession>
<name>A0AAU9PX93_9ASTR</name>
<feature type="compositionally biased region" description="Basic and acidic residues" evidence="1">
    <location>
        <begin position="36"/>
        <end position="48"/>
    </location>
</feature>
<comment type="caution">
    <text evidence="2">The sequence shown here is derived from an EMBL/GenBank/DDBJ whole genome shotgun (WGS) entry which is preliminary data.</text>
</comment>
<evidence type="ECO:0000256" key="1">
    <source>
        <dbReference type="SAM" id="MobiDB-lite"/>
    </source>
</evidence>
<dbReference type="AlphaFoldDB" id="A0AAU9PX93"/>
<protein>
    <submittedName>
        <fullName evidence="2">Uncharacterized protein</fullName>
    </submittedName>
</protein>
<feature type="compositionally biased region" description="Basic and acidic residues" evidence="1">
    <location>
        <begin position="59"/>
        <end position="72"/>
    </location>
</feature>
<proteinExistence type="predicted"/>
<evidence type="ECO:0000313" key="2">
    <source>
        <dbReference type="EMBL" id="CAH1454202.1"/>
    </source>
</evidence>
<dbReference type="EMBL" id="CAKMRJ010005745">
    <property type="protein sequence ID" value="CAH1454202.1"/>
    <property type="molecule type" value="Genomic_DNA"/>
</dbReference>
<organism evidence="2 3">
    <name type="scientific">Lactuca virosa</name>
    <dbReference type="NCBI Taxonomy" id="75947"/>
    <lineage>
        <taxon>Eukaryota</taxon>
        <taxon>Viridiplantae</taxon>
        <taxon>Streptophyta</taxon>
        <taxon>Embryophyta</taxon>
        <taxon>Tracheophyta</taxon>
        <taxon>Spermatophyta</taxon>
        <taxon>Magnoliopsida</taxon>
        <taxon>eudicotyledons</taxon>
        <taxon>Gunneridae</taxon>
        <taxon>Pentapetalae</taxon>
        <taxon>asterids</taxon>
        <taxon>campanulids</taxon>
        <taxon>Asterales</taxon>
        <taxon>Asteraceae</taxon>
        <taxon>Cichorioideae</taxon>
        <taxon>Cichorieae</taxon>
        <taxon>Lactucinae</taxon>
        <taxon>Lactuca</taxon>
    </lineage>
</organism>